<keyword evidence="4" id="KW-1185">Reference proteome</keyword>
<evidence type="ECO:0000313" key="3">
    <source>
        <dbReference type="EMBL" id="CAE10364.1"/>
    </source>
</evidence>
<evidence type="ECO:0000256" key="1">
    <source>
        <dbReference type="SAM" id="MobiDB-lite"/>
    </source>
</evidence>
<name>Q7MRJ8_WOLSU</name>
<dbReference type="Pfam" id="PF14804">
    <property type="entry name" value="Jag_N"/>
    <property type="match status" value="1"/>
</dbReference>
<sequence length="311" mass="36084">MVKIEAPTLEEALILAAKELSCSVADVEYEIIEQPKKGFWGIGKKAAKIVATIAPVSAIPVIPEREIRRPLREHRERQEVIRPSCETRAEPKRFPLERRPKERENPREKERDALMASRESSLAPKEIESPPMSTPSASLATSKRVDALIDSNFFKEKNDIDRIAQEVEDEINLLFLNLPFKIERIRVRPFDETTLFIEFKGEDSALLIGKEGYRYKALSYLLFNWVNSKYGFMIRLEIAEFLKNQEEMIRNYLSPVIENIKKFGRGQTRPLDGVLAHIALKQLREEFPDKYVSFRLNSDNERYVIVNDFNK</sequence>
<evidence type="ECO:0000259" key="2">
    <source>
        <dbReference type="SMART" id="SM01245"/>
    </source>
</evidence>
<dbReference type="PANTHER" id="PTHR35800:SF1">
    <property type="entry name" value="RNA-BINDING PROTEIN KHPB"/>
    <property type="match status" value="1"/>
</dbReference>
<feature type="compositionally biased region" description="Basic and acidic residues" evidence="1">
    <location>
        <begin position="75"/>
        <end position="113"/>
    </location>
</feature>
<dbReference type="eggNOG" id="COG1847">
    <property type="taxonomic scope" value="Bacteria"/>
</dbReference>
<dbReference type="Gene3D" id="3.30.30.80">
    <property type="entry name" value="probable RNA-binding protein from clostridium symbiosum atcc 14940"/>
    <property type="match status" value="1"/>
</dbReference>
<dbReference type="KEGG" id="wsu:WS1285"/>
<dbReference type="InterPro" id="IPR015946">
    <property type="entry name" value="KH_dom-like_a/b"/>
</dbReference>
<feature type="region of interest" description="Disordered" evidence="1">
    <location>
        <begin position="75"/>
        <end position="138"/>
    </location>
</feature>
<accession>Q7MRJ8</accession>
<dbReference type="STRING" id="273121.WS1285"/>
<dbReference type="Proteomes" id="UP000000422">
    <property type="component" value="Chromosome"/>
</dbReference>
<reference evidence="3 4" key="1">
    <citation type="journal article" date="2003" name="Proc. Natl. Acad. Sci. U.S.A.">
        <title>Complete genome sequence and analysis of Wolinella succinogenes.</title>
        <authorList>
            <person name="Baar C."/>
            <person name="Eppinger M."/>
            <person name="Raddatz G."/>
            <person name="Simon JM."/>
            <person name="Lanz C."/>
            <person name="Klimmek O."/>
            <person name="Nandakumar R."/>
            <person name="Gross R."/>
            <person name="Rosinus A."/>
            <person name="Keller H."/>
            <person name="Jagtap P."/>
            <person name="Linke B."/>
            <person name="Meyer F."/>
            <person name="Lederer H."/>
            <person name="Schuster S.C."/>
        </authorList>
    </citation>
    <scope>NUCLEOTIDE SEQUENCE [LARGE SCALE GENOMIC DNA]</scope>
    <source>
        <strain evidence="4">ATCC 29543 / DSM 1740 / CCUG 13145 / JCM 31913 / LMG 7466 / NCTC 11488 / FDC 602W</strain>
    </source>
</reference>
<dbReference type="GO" id="GO:0003723">
    <property type="term" value="F:RNA binding"/>
    <property type="evidence" value="ECO:0007669"/>
    <property type="project" value="InterPro"/>
</dbReference>
<organism evidence="4">
    <name type="scientific">Wolinella succinogenes (strain ATCC 29543 / DSM 1740 / CCUG 13145 / JCM 31913 / LMG 7466 / NCTC 11488 / FDC 602W)</name>
    <name type="common">Vibrio succinogenes</name>
    <dbReference type="NCBI Taxonomy" id="273121"/>
    <lineage>
        <taxon>Bacteria</taxon>
        <taxon>Pseudomonadati</taxon>
        <taxon>Campylobacterota</taxon>
        <taxon>Epsilonproteobacteria</taxon>
        <taxon>Campylobacterales</taxon>
        <taxon>Helicobacteraceae</taxon>
        <taxon>Wolinella</taxon>
    </lineage>
</organism>
<evidence type="ECO:0000313" key="4">
    <source>
        <dbReference type="Proteomes" id="UP000000422"/>
    </source>
</evidence>
<dbReference type="Gene3D" id="3.30.300.20">
    <property type="match status" value="1"/>
</dbReference>
<dbReference type="RefSeq" id="WP_011139150.1">
    <property type="nucleotide sequence ID" value="NC_005090.1"/>
</dbReference>
<dbReference type="SMART" id="SM01245">
    <property type="entry name" value="Jag_N"/>
    <property type="match status" value="1"/>
</dbReference>
<feature type="domain" description="RNA-binding protein KhpB N-terminal" evidence="2">
    <location>
        <begin position="3"/>
        <end position="54"/>
    </location>
</feature>
<dbReference type="Pfam" id="PF18472">
    <property type="entry name" value="HP1451_C"/>
    <property type="match status" value="1"/>
</dbReference>
<dbReference type="AlphaFoldDB" id="Q7MRJ8"/>
<dbReference type="InterPro" id="IPR039247">
    <property type="entry name" value="KhpB"/>
</dbReference>
<gene>
    <name evidence="3" type="ordered locus">WS1285</name>
</gene>
<proteinExistence type="predicted"/>
<dbReference type="InterPro" id="IPR038247">
    <property type="entry name" value="Jag_N_dom_sf"/>
</dbReference>
<dbReference type="EMBL" id="BX571660">
    <property type="protein sequence ID" value="CAE10364.1"/>
    <property type="molecule type" value="Genomic_DNA"/>
</dbReference>
<dbReference type="Gene3D" id="3.30.1370.180">
    <property type="match status" value="1"/>
</dbReference>
<protein>
    <recommendedName>
        <fullName evidence="2">RNA-binding protein KhpB N-terminal domain-containing protein</fullName>
    </recommendedName>
</protein>
<dbReference type="InterPro" id="IPR040977">
    <property type="entry name" value="HP1451_C"/>
</dbReference>
<dbReference type="PANTHER" id="PTHR35800">
    <property type="entry name" value="PROTEIN JAG"/>
    <property type="match status" value="1"/>
</dbReference>
<dbReference type="HOGENOM" id="CLU_065101_0_0_7"/>
<dbReference type="InterPro" id="IPR032782">
    <property type="entry name" value="KhpB_N"/>
</dbReference>